<keyword evidence="2 7" id="KW-0677">Repeat</keyword>
<evidence type="ECO:0000256" key="7">
    <source>
        <dbReference type="HAMAP-Rule" id="MF_01183"/>
    </source>
</evidence>
<dbReference type="PANTHER" id="PTHR47637:SF1">
    <property type="entry name" value="CHAPERONE SURA"/>
    <property type="match status" value="1"/>
</dbReference>
<dbReference type="InterPro" id="IPR015391">
    <property type="entry name" value="SurA_N"/>
</dbReference>
<keyword evidence="3 7" id="KW-0574">Periplasm</keyword>
<comment type="catalytic activity">
    <reaction evidence="7">
        <text>[protein]-peptidylproline (omega=180) = [protein]-peptidylproline (omega=0)</text>
        <dbReference type="Rhea" id="RHEA:16237"/>
        <dbReference type="Rhea" id="RHEA-COMP:10747"/>
        <dbReference type="Rhea" id="RHEA-COMP:10748"/>
        <dbReference type="ChEBI" id="CHEBI:83833"/>
        <dbReference type="ChEBI" id="CHEBI:83834"/>
        <dbReference type="EC" id="5.2.1.8"/>
    </reaction>
</comment>
<dbReference type="Pfam" id="PF09312">
    <property type="entry name" value="SurA_N"/>
    <property type="match status" value="1"/>
</dbReference>
<keyword evidence="4 7" id="KW-0697">Rotamase</keyword>
<comment type="domain">
    <text evidence="7">The PPIase activity resides only in the second parvulin domain. The N-terminal region and the C-terminal tail are necessary and sufficient for the chaperone activity of SurA. The PPIase activity is dispensable for SurA to function as a chaperone. The N-terminal region and the C-terminal tail are also required for porin recognition.</text>
</comment>
<keyword evidence="6 7" id="KW-0413">Isomerase</keyword>
<dbReference type="InterPro" id="IPR046357">
    <property type="entry name" value="PPIase_dom_sf"/>
</dbReference>
<gene>
    <name evidence="7" type="primary">surA</name>
    <name evidence="9" type="ORF">D9V70_00705</name>
</gene>
<dbReference type="GO" id="GO:0006457">
    <property type="term" value="P:protein folding"/>
    <property type="evidence" value="ECO:0007669"/>
    <property type="project" value="UniProtKB-UniRule"/>
</dbReference>
<evidence type="ECO:0000259" key="8">
    <source>
        <dbReference type="PROSITE" id="PS50198"/>
    </source>
</evidence>
<dbReference type="Proteomes" id="UP000298564">
    <property type="component" value="Chromosome"/>
</dbReference>
<dbReference type="InterPro" id="IPR027304">
    <property type="entry name" value="Trigger_fact/SurA_dom_sf"/>
</dbReference>
<reference evidence="9 10" key="2">
    <citation type="submission" date="2019-05" db="EMBL/GenBank/DDBJ databases">
        <title>Genome evolution of the obligate endosymbiont Buchnera aphidicola.</title>
        <authorList>
            <person name="Moran N.A."/>
        </authorList>
    </citation>
    <scope>NUCLEOTIDE SEQUENCE [LARGE SCALE GENOMIC DNA]</scope>
    <source>
        <strain evidence="9 10">Lps</strain>
    </source>
</reference>
<dbReference type="GO" id="GO:0003755">
    <property type="term" value="F:peptidyl-prolyl cis-trans isomerase activity"/>
    <property type="evidence" value="ECO:0007669"/>
    <property type="project" value="UniProtKB-UniRule"/>
</dbReference>
<dbReference type="InterPro" id="IPR000297">
    <property type="entry name" value="PPIase_PpiC"/>
</dbReference>
<reference evidence="9 10" key="1">
    <citation type="submission" date="2018-12" db="EMBL/GenBank/DDBJ databases">
        <authorList>
            <person name="Chong R.A."/>
        </authorList>
    </citation>
    <scope>NUCLEOTIDE SEQUENCE [LARGE SCALE GENOMIC DNA]</scope>
    <source>
        <strain evidence="9 10">Lps</strain>
    </source>
</reference>
<accession>A0A4D6Y6U2</accession>
<evidence type="ECO:0000256" key="4">
    <source>
        <dbReference type="ARBA" id="ARBA00023110"/>
    </source>
</evidence>
<proteinExistence type="inferred from homology"/>
<dbReference type="RefSeq" id="WP_158355866.1">
    <property type="nucleotide sequence ID" value="NZ_CP034870.1"/>
</dbReference>
<dbReference type="SUPFAM" id="SSF54534">
    <property type="entry name" value="FKBP-like"/>
    <property type="match status" value="2"/>
</dbReference>
<dbReference type="InterPro" id="IPR023034">
    <property type="entry name" value="PPIase_SurA"/>
</dbReference>
<dbReference type="GO" id="GO:0051082">
    <property type="term" value="F:unfolded protein binding"/>
    <property type="evidence" value="ECO:0007669"/>
    <property type="project" value="UniProtKB-UniRule"/>
</dbReference>
<evidence type="ECO:0000313" key="9">
    <source>
        <dbReference type="EMBL" id="QCI22024.1"/>
    </source>
</evidence>
<dbReference type="GO" id="GO:0042277">
    <property type="term" value="F:peptide binding"/>
    <property type="evidence" value="ECO:0007669"/>
    <property type="project" value="InterPro"/>
</dbReference>
<organism evidence="9 10">
    <name type="scientific">Buchnera aphidicola</name>
    <name type="common">Lipaphis pseudobrassicae</name>
    <dbReference type="NCBI Taxonomy" id="1258543"/>
    <lineage>
        <taxon>Bacteria</taxon>
        <taxon>Pseudomonadati</taxon>
        <taxon>Pseudomonadota</taxon>
        <taxon>Gammaproteobacteria</taxon>
        <taxon>Enterobacterales</taxon>
        <taxon>Erwiniaceae</taxon>
        <taxon>Buchnera</taxon>
    </lineage>
</organism>
<dbReference type="GO" id="GO:0030288">
    <property type="term" value="C:outer membrane-bounded periplasmic space"/>
    <property type="evidence" value="ECO:0007669"/>
    <property type="project" value="InterPro"/>
</dbReference>
<evidence type="ECO:0000256" key="5">
    <source>
        <dbReference type="ARBA" id="ARBA00023186"/>
    </source>
</evidence>
<dbReference type="InterPro" id="IPR050280">
    <property type="entry name" value="OMP_Chaperone_SurA"/>
</dbReference>
<comment type="function">
    <text evidence="7">Chaperone involved in the correct folding and assembly of outer membrane proteins. Recognizes specific patterns of aromatic residues and the orientation of their side chains, which are found more frequently in integral outer membrane proteins. May act in both early periplasmic and late outer membrane-associated steps of protein maturation.</text>
</comment>
<dbReference type="GO" id="GO:0043165">
    <property type="term" value="P:Gram-negative-bacterium-type cell outer membrane assembly"/>
    <property type="evidence" value="ECO:0007669"/>
    <property type="project" value="InterPro"/>
</dbReference>
<sequence>MKAYIFIILYIFNCTFYVCAEDLKIDQIRAIVNDQVILNSDVNKLVSLLEKKGKNFQIPLKNNFLEDKITEKLIIDALILEESKKLNIIVTKEQVNNVIRDIALKKNISVNQLKHQIEINDNFSYQDYLENIKKLLKIKFVENYEVSKRVNISDNEVNFLFKKIIKKNKYLKKINLSYIFLPLSNKKSSIFFENYKQLVEDMVKKLKSGCNFNKLYEEYKKNNTDFLAKKNFWTHLFHLKKKFSNSFNNIKKSQILGPFLRHNGFYILKINDIINNEENIITEFYVQHCLIKPSVLFSELAAKNSVFNIYKNIKNGIYSFDYAVKNFSQDIYSSNKKGNLGWISKEFFNKNFTKKLLYLKQNEISEPIKSKLGWHIIKILKKRKIDKFYSLKRNYAYNILFTQKILSEKQNWIQDLKNSSYIKIIE</sequence>
<evidence type="ECO:0000313" key="10">
    <source>
        <dbReference type="Proteomes" id="UP000298564"/>
    </source>
</evidence>
<name>A0A4D6Y6U2_9GAMM</name>
<keyword evidence="1 7" id="KW-0732">Signal</keyword>
<dbReference type="Pfam" id="PF13616">
    <property type="entry name" value="Rotamase_3"/>
    <property type="match status" value="1"/>
</dbReference>
<dbReference type="Gene3D" id="1.10.4030.10">
    <property type="entry name" value="Porin chaperone SurA, peptide-binding domain"/>
    <property type="match status" value="1"/>
</dbReference>
<dbReference type="Pfam" id="PF00639">
    <property type="entry name" value="Rotamase"/>
    <property type="match status" value="1"/>
</dbReference>
<dbReference type="GO" id="GO:0050821">
    <property type="term" value="P:protein stabilization"/>
    <property type="evidence" value="ECO:0007669"/>
    <property type="project" value="InterPro"/>
</dbReference>
<evidence type="ECO:0000256" key="6">
    <source>
        <dbReference type="ARBA" id="ARBA00023235"/>
    </source>
</evidence>
<feature type="domain" description="PpiC" evidence="8">
    <location>
        <begin position="171"/>
        <end position="272"/>
    </location>
</feature>
<evidence type="ECO:0000256" key="3">
    <source>
        <dbReference type="ARBA" id="ARBA00022764"/>
    </source>
</evidence>
<dbReference type="AlphaFoldDB" id="A0A4D6Y6U2"/>
<dbReference type="EMBL" id="CP034870">
    <property type="protein sequence ID" value="QCI22024.1"/>
    <property type="molecule type" value="Genomic_DNA"/>
</dbReference>
<dbReference type="HAMAP" id="MF_01183">
    <property type="entry name" value="Chaperone_SurA"/>
    <property type="match status" value="1"/>
</dbReference>
<feature type="domain" description="PpiC" evidence="8">
    <location>
        <begin position="281"/>
        <end position="381"/>
    </location>
</feature>
<evidence type="ECO:0000256" key="1">
    <source>
        <dbReference type="ARBA" id="ARBA00022729"/>
    </source>
</evidence>
<comment type="subcellular location">
    <subcellularLocation>
        <location evidence="7">Periplasm</location>
    </subcellularLocation>
    <text evidence="7">Is capable of associating with the outer membrane.</text>
</comment>
<keyword evidence="5 7" id="KW-0143">Chaperone</keyword>
<dbReference type="PANTHER" id="PTHR47637">
    <property type="entry name" value="CHAPERONE SURA"/>
    <property type="match status" value="1"/>
</dbReference>
<protein>
    <recommendedName>
        <fullName evidence="7">Chaperone SurA</fullName>
    </recommendedName>
    <alternativeName>
        <fullName evidence="7">Peptidyl-prolyl cis-trans isomerase SurA</fullName>
        <shortName evidence="7">PPIase SurA</shortName>
        <ecNumber evidence="7">5.2.1.8</ecNumber>
    </alternativeName>
    <alternativeName>
        <fullName evidence="7">Rotamase SurA</fullName>
    </alternativeName>
</protein>
<dbReference type="SUPFAM" id="SSF109998">
    <property type="entry name" value="Triger factor/SurA peptide-binding domain-like"/>
    <property type="match status" value="1"/>
</dbReference>
<dbReference type="OrthoDB" id="14196at2"/>
<dbReference type="PROSITE" id="PS50198">
    <property type="entry name" value="PPIC_PPIASE_2"/>
    <property type="match status" value="2"/>
</dbReference>
<evidence type="ECO:0000256" key="2">
    <source>
        <dbReference type="ARBA" id="ARBA00022737"/>
    </source>
</evidence>
<dbReference type="Gene3D" id="3.10.50.40">
    <property type="match status" value="2"/>
</dbReference>
<dbReference type="EC" id="5.2.1.8" evidence="7"/>